<dbReference type="Pfam" id="PF00072">
    <property type="entry name" value="Response_reg"/>
    <property type="match status" value="1"/>
</dbReference>
<evidence type="ECO:0000256" key="5">
    <source>
        <dbReference type="ARBA" id="ARBA00022679"/>
    </source>
</evidence>
<evidence type="ECO:0000259" key="11">
    <source>
        <dbReference type="PROSITE" id="PS50113"/>
    </source>
</evidence>
<feature type="modified residue" description="4-aspartylphosphate" evidence="7">
    <location>
        <position position="653"/>
    </location>
</feature>
<keyword evidence="5" id="KW-0808">Transferase</keyword>
<evidence type="ECO:0000256" key="2">
    <source>
        <dbReference type="ARBA" id="ARBA00004370"/>
    </source>
</evidence>
<dbReference type="Pfam" id="PF02518">
    <property type="entry name" value="HATPase_c"/>
    <property type="match status" value="1"/>
</dbReference>
<comment type="caution">
    <text evidence="13">The sequence shown here is derived from an EMBL/GenBank/DDBJ whole genome shotgun (WGS) entry which is preliminary data.</text>
</comment>
<dbReference type="InterPro" id="IPR035965">
    <property type="entry name" value="PAS-like_dom_sf"/>
</dbReference>
<dbReference type="SUPFAM" id="SSF55785">
    <property type="entry name" value="PYP-like sensor domain (PAS domain)"/>
    <property type="match status" value="1"/>
</dbReference>
<sequence>MFHDWLRDLSIGRKLWFLNLASVVTSVVAGAGMMIVVLWHLENSENLRTATAQAEIIAENIKPAVLFQDWAEANEILVGLGRDSDVLKAQLLDTQGRVAAVFAPHSLAVAADHGGEIVEVRAVVRDGRVPVATVVVQRGTQHVKRKMLLYTGGAVAGALLSGLLGALVVRRLRRVITDPLTELTALMKQVSRYGDLSSRVTQVHRDELGLLGASFNQMLQQIQARDSALDLAPVAVWIAHDAESSTITGNRLAYEWLGVSEKGNVSPVDLATGESWNCKVFRDGMELPAEQLPLQRAAQGERVGDQQLELRYADGSVRHILGNAIPLFDKHGKPCGAVAAFLDITARRQFELELQMAKAEAEHSNNAKSRFLAAASHDLRQPLSALGIYVNMLKSEVSPGGASMLSSMVDCLGSLSELLTDLLDLSKLDAGVVVVNVSSFSVAELFASLETTHAPEASLKGLRYRHRRTSLVARTDLVLFRRIVGNLISNAIRYSNRGGVLVACRHRQGRHWVEVWDTGIGIPMDQTSVIFEEFRQLGDGARNRGSGLGLAIVARAASLLGLRVEVRSRPGRGSVFAIELPISQEVLLPVGAPKSVEYRTLRIVLLEDNEMVRLALSQALRASGHQVLPVASGSELRSHPRLAGFAPDVIVSDYRLSDGETGYESVAFLRARFGADMPAIIITGDTDPRLMRSMADRGIVVLHKPIDMETLQAYLEDMTYNVGVS</sequence>
<dbReference type="Gene3D" id="1.10.287.130">
    <property type="match status" value="1"/>
</dbReference>
<dbReference type="SUPFAM" id="SSF158472">
    <property type="entry name" value="HAMP domain-like"/>
    <property type="match status" value="1"/>
</dbReference>
<dbReference type="PANTHER" id="PTHR43047:SF9">
    <property type="entry name" value="HISTIDINE KINASE"/>
    <property type="match status" value="1"/>
</dbReference>
<dbReference type="SUPFAM" id="SSF55874">
    <property type="entry name" value="ATPase domain of HSP90 chaperone/DNA topoisomerase II/histidine kinase"/>
    <property type="match status" value="1"/>
</dbReference>
<dbReference type="CDD" id="cd00156">
    <property type="entry name" value="REC"/>
    <property type="match status" value="1"/>
</dbReference>
<dbReference type="CDD" id="cd06225">
    <property type="entry name" value="HAMP"/>
    <property type="match status" value="1"/>
</dbReference>
<dbReference type="Pfam" id="PF00672">
    <property type="entry name" value="HAMP"/>
    <property type="match status" value="1"/>
</dbReference>
<dbReference type="PROSITE" id="PS50113">
    <property type="entry name" value="PAC"/>
    <property type="match status" value="1"/>
</dbReference>
<dbReference type="SMART" id="SM00387">
    <property type="entry name" value="HATPase_c"/>
    <property type="match status" value="1"/>
</dbReference>
<dbReference type="SMART" id="SM00388">
    <property type="entry name" value="HisKA"/>
    <property type="match status" value="1"/>
</dbReference>
<dbReference type="SUPFAM" id="SSF52172">
    <property type="entry name" value="CheY-like"/>
    <property type="match status" value="1"/>
</dbReference>
<dbReference type="Proteomes" id="UP001165384">
    <property type="component" value="Unassembled WGS sequence"/>
</dbReference>
<keyword evidence="14" id="KW-1185">Reference proteome</keyword>
<keyword evidence="8" id="KW-1133">Transmembrane helix</keyword>
<comment type="catalytic activity">
    <reaction evidence="1">
        <text>ATP + protein L-histidine = ADP + protein N-phospho-L-histidine.</text>
        <dbReference type="EC" id="2.7.13.3"/>
    </reaction>
</comment>
<evidence type="ECO:0000256" key="8">
    <source>
        <dbReference type="SAM" id="Phobius"/>
    </source>
</evidence>
<dbReference type="Gene3D" id="3.30.450.20">
    <property type="entry name" value="PAS domain"/>
    <property type="match status" value="1"/>
</dbReference>
<dbReference type="InterPro" id="IPR003660">
    <property type="entry name" value="HAMP_dom"/>
</dbReference>
<dbReference type="InterPro" id="IPR036890">
    <property type="entry name" value="HATPase_C_sf"/>
</dbReference>
<dbReference type="EMBL" id="JAKLTN010000001">
    <property type="protein sequence ID" value="MCG2576058.1"/>
    <property type="molecule type" value="Genomic_DNA"/>
</dbReference>
<reference evidence="13" key="1">
    <citation type="submission" date="2022-01" db="EMBL/GenBank/DDBJ databases">
        <authorList>
            <person name="Jo J.-H."/>
            <person name="Im W.-T."/>
        </authorList>
    </citation>
    <scope>NUCLEOTIDE SEQUENCE</scope>
    <source>
        <strain evidence="13">XY25</strain>
    </source>
</reference>
<keyword evidence="8" id="KW-0472">Membrane</keyword>
<feature type="transmembrane region" description="Helical" evidence="8">
    <location>
        <begin position="147"/>
        <end position="169"/>
    </location>
</feature>
<dbReference type="Pfam" id="PF00512">
    <property type="entry name" value="HisKA"/>
    <property type="match status" value="1"/>
</dbReference>
<dbReference type="Gene3D" id="3.30.565.10">
    <property type="entry name" value="Histidine kinase-like ATPase, C-terminal domain"/>
    <property type="match status" value="1"/>
</dbReference>
<dbReference type="Pfam" id="PF08448">
    <property type="entry name" value="PAS_4"/>
    <property type="match status" value="1"/>
</dbReference>
<keyword evidence="8" id="KW-0812">Transmembrane</keyword>
<dbReference type="GO" id="GO:0005524">
    <property type="term" value="F:ATP binding"/>
    <property type="evidence" value="ECO:0007669"/>
    <property type="project" value="UniProtKB-KW"/>
</dbReference>
<feature type="domain" description="Response regulatory" evidence="10">
    <location>
        <begin position="602"/>
        <end position="719"/>
    </location>
</feature>
<dbReference type="PANTHER" id="PTHR43047">
    <property type="entry name" value="TWO-COMPONENT HISTIDINE PROTEIN KINASE"/>
    <property type="match status" value="1"/>
</dbReference>
<keyword evidence="13" id="KW-0547">Nucleotide-binding</keyword>
<evidence type="ECO:0000259" key="10">
    <source>
        <dbReference type="PROSITE" id="PS50110"/>
    </source>
</evidence>
<dbReference type="InterPro" id="IPR003594">
    <property type="entry name" value="HATPase_dom"/>
</dbReference>
<dbReference type="PROSITE" id="PS50110">
    <property type="entry name" value="RESPONSE_REGULATORY"/>
    <property type="match status" value="1"/>
</dbReference>
<dbReference type="InterPro" id="IPR011006">
    <property type="entry name" value="CheY-like_superfamily"/>
</dbReference>
<accession>A0ABS9JYS8</accession>
<dbReference type="PRINTS" id="PR00344">
    <property type="entry name" value="BCTRLSENSOR"/>
</dbReference>
<dbReference type="InterPro" id="IPR036097">
    <property type="entry name" value="HisK_dim/P_sf"/>
</dbReference>
<gene>
    <name evidence="13" type="ORF">LZ012_03505</name>
</gene>
<organism evidence="13 14">
    <name type="scientific">Dechloromonas hankyongensis</name>
    <dbReference type="NCBI Taxonomy" id="2908002"/>
    <lineage>
        <taxon>Bacteria</taxon>
        <taxon>Pseudomonadati</taxon>
        <taxon>Pseudomonadota</taxon>
        <taxon>Betaproteobacteria</taxon>
        <taxon>Rhodocyclales</taxon>
        <taxon>Azonexaceae</taxon>
        <taxon>Dechloromonas</taxon>
    </lineage>
</organism>
<evidence type="ECO:0000256" key="4">
    <source>
        <dbReference type="ARBA" id="ARBA00022553"/>
    </source>
</evidence>
<dbReference type="InterPro" id="IPR033417">
    <property type="entry name" value="CHASE8"/>
</dbReference>
<dbReference type="CDD" id="cd00082">
    <property type="entry name" value="HisKA"/>
    <property type="match status" value="1"/>
</dbReference>
<keyword evidence="13" id="KW-0067">ATP-binding</keyword>
<dbReference type="SMART" id="SM00448">
    <property type="entry name" value="REC"/>
    <property type="match status" value="1"/>
</dbReference>
<dbReference type="InterPro" id="IPR005467">
    <property type="entry name" value="His_kinase_dom"/>
</dbReference>
<evidence type="ECO:0000313" key="13">
    <source>
        <dbReference type="EMBL" id="MCG2576058.1"/>
    </source>
</evidence>
<dbReference type="Gene3D" id="6.10.340.10">
    <property type="match status" value="1"/>
</dbReference>
<feature type="domain" description="PAC" evidence="11">
    <location>
        <begin position="304"/>
        <end position="356"/>
    </location>
</feature>
<evidence type="ECO:0000256" key="1">
    <source>
        <dbReference type="ARBA" id="ARBA00000085"/>
    </source>
</evidence>
<dbReference type="EC" id="2.7.13.3" evidence="3"/>
<dbReference type="InterPro" id="IPR003661">
    <property type="entry name" value="HisK_dim/P_dom"/>
</dbReference>
<feature type="domain" description="HAMP" evidence="12">
    <location>
        <begin position="174"/>
        <end position="227"/>
    </location>
</feature>
<dbReference type="InterPro" id="IPR001789">
    <property type="entry name" value="Sig_transdc_resp-reg_receiver"/>
</dbReference>
<dbReference type="PROSITE" id="PS50885">
    <property type="entry name" value="HAMP"/>
    <property type="match status" value="1"/>
</dbReference>
<dbReference type="Pfam" id="PF17152">
    <property type="entry name" value="CHASE8"/>
    <property type="match status" value="1"/>
</dbReference>
<proteinExistence type="predicted"/>
<evidence type="ECO:0000256" key="7">
    <source>
        <dbReference type="PROSITE-ProRule" id="PRU00169"/>
    </source>
</evidence>
<keyword evidence="4 7" id="KW-0597">Phosphoprotein</keyword>
<evidence type="ECO:0000256" key="3">
    <source>
        <dbReference type="ARBA" id="ARBA00012438"/>
    </source>
</evidence>
<evidence type="ECO:0000313" key="14">
    <source>
        <dbReference type="Proteomes" id="UP001165384"/>
    </source>
</evidence>
<dbReference type="SMART" id="SM00304">
    <property type="entry name" value="HAMP"/>
    <property type="match status" value="1"/>
</dbReference>
<dbReference type="Gene3D" id="3.40.50.2300">
    <property type="match status" value="1"/>
</dbReference>
<evidence type="ECO:0000259" key="12">
    <source>
        <dbReference type="PROSITE" id="PS50885"/>
    </source>
</evidence>
<dbReference type="SUPFAM" id="SSF47384">
    <property type="entry name" value="Homodimeric domain of signal transducing histidine kinase"/>
    <property type="match status" value="1"/>
</dbReference>
<name>A0ABS9JYS8_9RHOO</name>
<dbReference type="InterPro" id="IPR004358">
    <property type="entry name" value="Sig_transdc_His_kin-like_C"/>
</dbReference>
<dbReference type="RefSeq" id="WP_275707595.1">
    <property type="nucleotide sequence ID" value="NZ_JAKLTN010000001.1"/>
</dbReference>
<evidence type="ECO:0000256" key="6">
    <source>
        <dbReference type="ARBA" id="ARBA00022777"/>
    </source>
</evidence>
<feature type="domain" description="Histidine kinase" evidence="9">
    <location>
        <begin position="374"/>
        <end position="584"/>
    </location>
</feature>
<dbReference type="InterPro" id="IPR000700">
    <property type="entry name" value="PAS-assoc_C"/>
</dbReference>
<comment type="subcellular location">
    <subcellularLocation>
        <location evidence="2">Membrane</location>
    </subcellularLocation>
</comment>
<keyword evidence="6" id="KW-0418">Kinase</keyword>
<evidence type="ECO:0000259" key="9">
    <source>
        <dbReference type="PROSITE" id="PS50109"/>
    </source>
</evidence>
<feature type="transmembrane region" description="Helical" evidence="8">
    <location>
        <begin position="15"/>
        <end position="39"/>
    </location>
</feature>
<protein>
    <recommendedName>
        <fullName evidence="3">histidine kinase</fullName>
        <ecNumber evidence="3">2.7.13.3</ecNumber>
    </recommendedName>
</protein>
<dbReference type="InterPro" id="IPR013656">
    <property type="entry name" value="PAS_4"/>
</dbReference>
<dbReference type="PROSITE" id="PS50109">
    <property type="entry name" value="HIS_KIN"/>
    <property type="match status" value="1"/>
</dbReference>